<dbReference type="GO" id="GO:0005829">
    <property type="term" value="C:cytosol"/>
    <property type="evidence" value="ECO:0007669"/>
    <property type="project" value="TreeGrafter"/>
</dbReference>
<protein>
    <submittedName>
        <fullName evidence="10">Serine/threonine protein kinase</fullName>
    </submittedName>
</protein>
<dbReference type="GeneID" id="42308681"/>
<dbReference type="GO" id="GO:0003677">
    <property type="term" value="F:DNA binding"/>
    <property type="evidence" value="ECO:0007669"/>
    <property type="project" value="InterPro"/>
</dbReference>
<dbReference type="GO" id="GO:0000407">
    <property type="term" value="C:phagophore assembly site"/>
    <property type="evidence" value="ECO:0007669"/>
    <property type="project" value="TreeGrafter"/>
</dbReference>
<dbReference type="SUPFAM" id="SSF56112">
    <property type="entry name" value="Protein kinase-like (PK-like)"/>
    <property type="match status" value="1"/>
</dbReference>
<dbReference type="InterPro" id="IPR003018">
    <property type="entry name" value="GAF"/>
</dbReference>
<feature type="domain" description="HTH luxR-type" evidence="8">
    <location>
        <begin position="509"/>
        <end position="574"/>
    </location>
</feature>
<dbReference type="SMART" id="SM00421">
    <property type="entry name" value="HTH_LUXR"/>
    <property type="match status" value="1"/>
</dbReference>
<dbReference type="InterPro" id="IPR011009">
    <property type="entry name" value="Kinase-like_dom_sf"/>
</dbReference>
<evidence type="ECO:0000256" key="5">
    <source>
        <dbReference type="ARBA" id="ARBA00023015"/>
    </source>
</evidence>
<dbReference type="STRING" id="47500.AF333_26515"/>
<dbReference type="PRINTS" id="PR00038">
    <property type="entry name" value="HTHLUXR"/>
</dbReference>
<dbReference type="GO" id="GO:0005524">
    <property type="term" value="F:ATP binding"/>
    <property type="evidence" value="ECO:0007669"/>
    <property type="project" value="UniProtKB-KW"/>
</dbReference>
<evidence type="ECO:0000256" key="4">
    <source>
        <dbReference type="ARBA" id="ARBA00022840"/>
    </source>
</evidence>
<keyword evidence="5" id="KW-0805">Transcription regulation</keyword>
<proteinExistence type="predicted"/>
<dbReference type="GO" id="GO:0016020">
    <property type="term" value="C:membrane"/>
    <property type="evidence" value="ECO:0007669"/>
    <property type="project" value="TreeGrafter"/>
</dbReference>
<keyword evidence="6" id="KW-0804">Transcription</keyword>
<dbReference type="EMBL" id="LGUG01000005">
    <property type="protein sequence ID" value="KON93211.1"/>
    <property type="molecule type" value="Genomic_DNA"/>
</dbReference>
<evidence type="ECO:0000259" key="8">
    <source>
        <dbReference type="PROSITE" id="PS50043"/>
    </source>
</evidence>
<dbReference type="PATRIC" id="fig|47500.8.peg.5774"/>
<dbReference type="InterPro" id="IPR000719">
    <property type="entry name" value="Prot_kinase_dom"/>
</dbReference>
<evidence type="ECO:0000313" key="9">
    <source>
        <dbReference type="EMBL" id="KON93211.1"/>
    </source>
</evidence>
<keyword evidence="2" id="KW-0547">Nucleotide-binding</keyword>
<dbReference type="Proteomes" id="UP000182836">
    <property type="component" value="Unassembled WGS sequence"/>
</dbReference>
<feature type="domain" description="Protein kinase" evidence="7">
    <location>
        <begin position="7"/>
        <end position="270"/>
    </location>
</feature>
<dbReference type="PROSITE" id="PS50043">
    <property type="entry name" value="HTH_LUXR_2"/>
    <property type="match status" value="1"/>
</dbReference>
<keyword evidence="4" id="KW-0067">ATP-binding</keyword>
<dbReference type="InterPro" id="IPR036388">
    <property type="entry name" value="WH-like_DNA-bd_sf"/>
</dbReference>
<dbReference type="InterPro" id="IPR029016">
    <property type="entry name" value="GAF-like_dom_sf"/>
</dbReference>
<evidence type="ECO:0000313" key="12">
    <source>
        <dbReference type="Proteomes" id="UP000182836"/>
    </source>
</evidence>
<dbReference type="AlphaFoldDB" id="A0A0D1VC79"/>
<dbReference type="Proteomes" id="UP000037269">
    <property type="component" value="Unassembled WGS sequence"/>
</dbReference>
<dbReference type="GO" id="GO:0004674">
    <property type="term" value="F:protein serine/threonine kinase activity"/>
    <property type="evidence" value="ECO:0007669"/>
    <property type="project" value="UniProtKB-KW"/>
</dbReference>
<keyword evidence="3 10" id="KW-0418">Kinase</keyword>
<evidence type="ECO:0000256" key="3">
    <source>
        <dbReference type="ARBA" id="ARBA00022777"/>
    </source>
</evidence>
<accession>A0A0D1VC79</accession>
<organism evidence="9 11">
    <name type="scientific">Aneurinibacillus migulanus</name>
    <name type="common">Bacillus migulanus</name>
    <dbReference type="NCBI Taxonomy" id="47500"/>
    <lineage>
        <taxon>Bacteria</taxon>
        <taxon>Bacillati</taxon>
        <taxon>Bacillota</taxon>
        <taxon>Bacilli</taxon>
        <taxon>Bacillales</taxon>
        <taxon>Paenibacillaceae</taxon>
        <taxon>Aneurinibacillus group</taxon>
        <taxon>Aneurinibacillus</taxon>
    </lineage>
</organism>
<evidence type="ECO:0000256" key="6">
    <source>
        <dbReference type="ARBA" id="ARBA00023163"/>
    </source>
</evidence>
<dbReference type="RefSeq" id="WP_043065323.1">
    <property type="nucleotide sequence ID" value="NZ_BJOA01000080.1"/>
</dbReference>
<evidence type="ECO:0000313" key="11">
    <source>
        <dbReference type="Proteomes" id="UP000037269"/>
    </source>
</evidence>
<dbReference type="PANTHER" id="PTHR24348:SF22">
    <property type="entry name" value="NON-SPECIFIC SERINE_THREONINE PROTEIN KINASE"/>
    <property type="match status" value="1"/>
</dbReference>
<dbReference type="SUPFAM" id="SSF46894">
    <property type="entry name" value="C-terminal effector domain of the bipartite response regulators"/>
    <property type="match status" value="1"/>
</dbReference>
<dbReference type="CDD" id="cd14014">
    <property type="entry name" value="STKc_PknB_like"/>
    <property type="match status" value="1"/>
</dbReference>
<evidence type="ECO:0000256" key="2">
    <source>
        <dbReference type="ARBA" id="ARBA00022741"/>
    </source>
</evidence>
<evidence type="ECO:0000259" key="7">
    <source>
        <dbReference type="PROSITE" id="PS50011"/>
    </source>
</evidence>
<dbReference type="PROSITE" id="PS50011">
    <property type="entry name" value="PROTEIN_KINASE_DOM"/>
    <property type="match status" value="1"/>
</dbReference>
<dbReference type="InterPro" id="IPR000792">
    <property type="entry name" value="Tscrpt_reg_LuxR_C"/>
</dbReference>
<dbReference type="PANTHER" id="PTHR24348">
    <property type="entry name" value="SERINE/THREONINE-PROTEIN KINASE UNC-51-RELATED"/>
    <property type="match status" value="1"/>
</dbReference>
<dbReference type="Gene3D" id="1.10.510.10">
    <property type="entry name" value="Transferase(Phosphotransferase) domain 1"/>
    <property type="match status" value="1"/>
</dbReference>
<dbReference type="Pfam" id="PF00196">
    <property type="entry name" value="GerE"/>
    <property type="match status" value="1"/>
</dbReference>
<reference evidence="9 11" key="1">
    <citation type="submission" date="2015-07" db="EMBL/GenBank/DDBJ databases">
        <title>Fjat-14205 dsm 2895.</title>
        <authorList>
            <person name="Liu B."/>
            <person name="Wang J."/>
            <person name="Zhu Y."/>
            <person name="Liu G."/>
            <person name="Chen Q."/>
            <person name="Chen Z."/>
            <person name="Lan J."/>
            <person name="Che J."/>
            <person name="Ge C."/>
            <person name="Shi H."/>
            <person name="Pan Z."/>
            <person name="Liu X."/>
        </authorList>
    </citation>
    <scope>NUCLEOTIDE SEQUENCE [LARGE SCALE GENOMIC DNA]</scope>
    <source>
        <strain evidence="9 11">DSM 2895</strain>
    </source>
</reference>
<keyword evidence="10" id="KW-0723">Serine/threonine-protein kinase</keyword>
<dbReference type="Pfam" id="PF00069">
    <property type="entry name" value="Pkinase"/>
    <property type="match status" value="1"/>
</dbReference>
<dbReference type="PROSITE" id="PS00622">
    <property type="entry name" value="HTH_LUXR_1"/>
    <property type="match status" value="1"/>
</dbReference>
<gene>
    <name evidence="9" type="ORF">AF333_26515</name>
    <name evidence="10" type="ORF">SAMN04487909_12456</name>
</gene>
<dbReference type="GO" id="GO:0005776">
    <property type="term" value="C:autophagosome"/>
    <property type="evidence" value="ECO:0007669"/>
    <property type="project" value="TreeGrafter"/>
</dbReference>
<dbReference type="CDD" id="cd06170">
    <property type="entry name" value="LuxR_C_like"/>
    <property type="match status" value="1"/>
</dbReference>
<dbReference type="Pfam" id="PF01590">
    <property type="entry name" value="GAF"/>
    <property type="match status" value="1"/>
</dbReference>
<keyword evidence="1" id="KW-0808">Transferase</keyword>
<keyword evidence="11" id="KW-1185">Reference proteome</keyword>
<dbReference type="InterPro" id="IPR045269">
    <property type="entry name" value="Atg1-like"/>
</dbReference>
<reference evidence="10 12" key="2">
    <citation type="submission" date="2016-10" db="EMBL/GenBank/DDBJ databases">
        <authorList>
            <person name="de Groot N.N."/>
        </authorList>
    </citation>
    <scope>NUCLEOTIDE SEQUENCE [LARGE SCALE GENOMIC DNA]</scope>
    <source>
        <strain evidence="10 12">DSM 2895</strain>
    </source>
</reference>
<sequence>MITVPGYEIHEVILEDQHIVVAYASCTQTKRKVIVKMVKEGPRTIIENAKLMHEFEIASSLDIPEIVKPLSLLKQGNSMIIILQSIKGVTLRHYFRSYRVSFRDFVQLAIRISCVMDKLNQHNILHMNISPDTIVIEPVSTGIYVTGFGYAIRSEDGGQHIRNTPLLEGSPPYMSPERIGRINDTIDVRSDLYSLGVALYELLSGRKPFHANDPLEWAHAHLAIKPLPLVRETTPIPESISRILLKLLAKTVEERYQNPSKLIQDLEECLYQLETGESCESKEAVFHYELSLGDRHVQRLDSRLHLTKEQASVTESKTNVPITRSGYAQMLDLAALMKASKAFSEEKDPERLMHTLMNIILEDAGAQRGCLIGITEEALYIEAVVEAGGGAAILDTIPLDEYDGVFHEFVRCVAATRELIIINDAYRKGRFVNASYVVRCRPKSLLGLPIYIQGRLAGILYLENNLTRGAFAFDSHEVLHMLASQAFYVKKQRSSLKGARRLKGSEYILSPSANLLTERELEIVRLMAAGLSNKEIAARLFIATGTVHVHIKHIYAKLKVNRRIQAVTKAAALGLLEDI</sequence>
<evidence type="ECO:0000313" key="10">
    <source>
        <dbReference type="EMBL" id="SDJ66761.1"/>
    </source>
</evidence>
<dbReference type="Gene3D" id="3.30.450.40">
    <property type="match status" value="1"/>
</dbReference>
<dbReference type="EMBL" id="FNED01000024">
    <property type="protein sequence ID" value="SDJ66761.1"/>
    <property type="molecule type" value="Genomic_DNA"/>
</dbReference>
<dbReference type="InterPro" id="IPR016032">
    <property type="entry name" value="Sig_transdc_resp-reg_C-effctor"/>
</dbReference>
<dbReference type="Gene3D" id="1.10.10.10">
    <property type="entry name" value="Winged helix-like DNA-binding domain superfamily/Winged helix DNA-binding domain"/>
    <property type="match status" value="1"/>
</dbReference>
<dbReference type="GO" id="GO:0045892">
    <property type="term" value="P:negative regulation of DNA-templated transcription"/>
    <property type="evidence" value="ECO:0007669"/>
    <property type="project" value="UniProtKB-ARBA"/>
</dbReference>
<dbReference type="OrthoDB" id="9801841at2"/>
<evidence type="ECO:0000256" key="1">
    <source>
        <dbReference type="ARBA" id="ARBA00022679"/>
    </source>
</evidence>
<name>A0A0D1VC79_ANEMI</name>
<dbReference type="SUPFAM" id="SSF55781">
    <property type="entry name" value="GAF domain-like"/>
    <property type="match status" value="1"/>
</dbReference>